<reference evidence="1" key="1">
    <citation type="submission" date="2019-04" db="EMBL/GenBank/DDBJ databases">
        <title>Genome assembly of Zosterops borbonicus 15179.</title>
        <authorList>
            <person name="Leroy T."/>
            <person name="Anselmetti Y."/>
            <person name="Tilak M.-K."/>
            <person name="Nabholz B."/>
        </authorList>
    </citation>
    <scope>NUCLEOTIDE SEQUENCE</scope>
    <source>
        <strain evidence="1">HGM_15179</strain>
        <tissue evidence="1">Muscle</tissue>
    </source>
</reference>
<accession>A0A8K1GEE6</accession>
<dbReference type="AlphaFoldDB" id="A0A8K1GEE6"/>
<keyword evidence="2" id="KW-1185">Reference proteome</keyword>
<comment type="caution">
    <text evidence="1">The sequence shown here is derived from an EMBL/GenBank/DDBJ whole genome shotgun (WGS) entry which is preliminary data.</text>
</comment>
<protein>
    <submittedName>
        <fullName evidence="1">Uncharacterized protein</fullName>
    </submittedName>
</protein>
<sequence>MRSRLPRHPLYGAAGDRPDSSISLTARGEEFGLPCFEFIISSNSSCYSCDLEEEGAPDINKHNSSEPRKCSKMVMSTQLWMERFWRVIRGALPKWHPPGKAQLGCFLERIPFRGHTFQDILGGICHKPQLLPVL</sequence>
<proteinExistence type="predicted"/>
<dbReference type="EMBL" id="SWJQ01000326">
    <property type="protein sequence ID" value="TRZ16195.1"/>
    <property type="molecule type" value="Genomic_DNA"/>
</dbReference>
<organism evidence="1 2">
    <name type="scientific">Zosterops borbonicus</name>
    <dbReference type="NCBI Taxonomy" id="364589"/>
    <lineage>
        <taxon>Eukaryota</taxon>
        <taxon>Metazoa</taxon>
        <taxon>Chordata</taxon>
        <taxon>Craniata</taxon>
        <taxon>Vertebrata</taxon>
        <taxon>Euteleostomi</taxon>
        <taxon>Archelosauria</taxon>
        <taxon>Archosauria</taxon>
        <taxon>Dinosauria</taxon>
        <taxon>Saurischia</taxon>
        <taxon>Theropoda</taxon>
        <taxon>Coelurosauria</taxon>
        <taxon>Aves</taxon>
        <taxon>Neognathae</taxon>
        <taxon>Neoaves</taxon>
        <taxon>Telluraves</taxon>
        <taxon>Australaves</taxon>
        <taxon>Passeriformes</taxon>
        <taxon>Sylvioidea</taxon>
        <taxon>Zosteropidae</taxon>
        <taxon>Zosterops</taxon>
    </lineage>
</organism>
<evidence type="ECO:0000313" key="2">
    <source>
        <dbReference type="Proteomes" id="UP000796761"/>
    </source>
</evidence>
<dbReference type="Proteomes" id="UP000796761">
    <property type="component" value="Unassembled WGS sequence"/>
</dbReference>
<evidence type="ECO:0000313" key="1">
    <source>
        <dbReference type="EMBL" id="TRZ16195.1"/>
    </source>
</evidence>
<name>A0A8K1GEE6_9PASS</name>
<gene>
    <name evidence="1" type="ORF">HGM15179_010932</name>
</gene>